<reference evidence="11 12" key="1">
    <citation type="submission" date="2024-06" db="EMBL/GenBank/DDBJ databases">
        <title>A chromosome level genome sequence of Diviner's sage (Salvia divinorum).</title>
        <authorList>
            <person name="Ford S.A."/>
            <person name="Ro D.-K."/>
            <person name="Ness R.W."/>
            <person name="Phillips M.A."/>
        </authorList>
    </citation>
    <scope>NUCLEOTIDE SEQUENCE [LARGE SCALE GENOMIC DNA]</scope>
    <source>
        <strain evidence="11">SAF-2024a</strain>
        <tissue evidence="11">Leaf</tissue>
    </source>
</reference>
<dbReference type="GO" id="GO:0005524">
    <property type="term" value="F:ATP binding"/>
    <property type="evidence" value="ECO:0007669"/>
    <property type="project" value="UniProtKB-KW"/>
</dbReference>
<dbReference type="GO" id="GO:0004674">
    <property type="term" value="F:protein serine/threonine kinase activity"/>
    <property type="evidence" value="ECO:0007669"/>
    <property type="project" value="UniProtKB-KW"/>
</dbReference>
<evidence type="ECO:0000313" key="12">
    <source>
        <dbReference type="Proteomes" id="UP001567538"/>
    </source>
</evidence>
<feature type="domain" description="Protein kinase" evidence="10">
    <location>
        <begin position="74"/>
        <end position="355"/>
    </location>
</feature>
<dbReference type="SUPFAM" id="SSF56112">
    <property type="entry name" value="Protein kinase-like (PK-like)"/>
    <property type="match status" value="1"/>
</dbReference>
<dbReference type="PANTHER" id="PTHR45621">
    <property type="entry name" value="OS01G0588500 PROTEIN-RELATED"/>
    <property type="match status" value="1"/>
</dbReference>
<evidence type="ECO:0000256" key="2">
    <source>
        <dbReference type="ARBA" id="ARBA00012513"/>
    </source>
</evidence>
<sequence>MAVKKRAAKWQDFFPVCFKAEKKAETKQQSTSIQRISLLDLSSSTISEELSVSLAASNLHVFTLQELKLITHNFASTNFLGEGGFGPVHKGFIHESLRPGLKAQPVAVKLLDLDGKQGHREWLTEVVFLGELRHANLVKLVGYCCEEEQRLLVYEYMPRGSLENQLFRKMCIPLPWSKRLKIALGAAKGLTFLHESNKPVIYRDFKASNILLDSDFTAKLADLGLARDGPQGDETHISTRVMGTEGYTAPEYIITGHLTSASDIYSFGVVLLELITGRRSLDKSRPNRDQNLVERTRHMLKNPRKLVRVIDPRLEGQYPEIAVQKVAALAYQCLSYRPKLRPTMAEVVRVLEPLKDFDDAQAGTFVFTVSTDSNTVKFFPSETKLEEAKEVELDKVR</sequence>
<comment type="catalytic activity">
    <reaction evidence="9">
        <text>L-seryl-[protein] + ATP = O-phospho-L-seryl-[protein] + ADP + H(+)</text>
        <dbReference type="Rhea" id="RHEA:17989"/>
        <dbReference type="Rhea" id="RHEA-COMP:9863"/>
        <dbReference type="Rhea" id="RHEA-COMP:11604"/>
        <dbReference type="ChEBI" id="CHEBI:15378"/>
        <dbReference type="ChEBI" id="CHEBI:29999"/>
        <dbReference type="ChEBI" id="CHEBI:30616"/>
        <dbReference type="ChEBI" id="CHEBI:83421"/>
        <dbReference type="ChEBI" id="CHEBI:456216"/>
        <dbReference type="EC" id="2.7.11.1"/>
    </reaction>
</comment>
<dbReference type="EMBL" id="JBEAFC010000014">
    <property type="protein sequence ID" value="KAL1532926.1"/>
    <property type="molecule type" value="Genomic_DNA"/>
</dbReference>
<dbReference type="PROSITE" id="PS00108">
    <property type="entry name" value="PROTEIN_KINASE_ST"/>
    <property type="match status" value="1"/>
</dbReference>
<keyword evidence="4 11" id="KW-0808">Transferase</keyword>
<dbReference type="InterPro" id="IPR001245">
    <property type="entry name" value="Ser-Thr/Tyr_kinase_cat_dom"/>
</dbReference>
<evidence type="ECO:0000256" key="8">
    <source>
        <dbReference type="ARBA" id="ARBA00047899"/>
    </source>
</evidence>
<dbReference type="InterPro" id="IPR008271">
    <property type="entry name" value="Ser/Thr_kinase_AS"/>
</dbReference>
<comment type="caution">
    <text evidence="11">The sequence shown here is derived from an EMBL/GenBank/DDBJ whole genome shotgun (WGS) entry which is preliminary data.</text>
</comment>
<evidence type="ECO:0000259" key="10">
    <source>
        <dbReference type="PROSITE" id="PS50011"/>
    </source>
</evidence>
<dbReference type="PROSITE" id="PS50011">
    <property type="entry name" value="PROTEIN_KINASE_DOM"/>
    <property type="match status" value="1"/>
</dbReference>
<dbReference type="Proteomes" id="UP001567538">
    <property type="component" value="Unassembled WGS sequence"/>
</dbReference>
<keyword evidence="3" id="KW-0472">Membrane</keyword>
<keyword evidence="3" id="KW-1003">Cell membrane</keyword>
<evidence type="ECO:0000256" key="6">
    <source>
        <dbReference type="ARBA" id="ARBA00022777"/>
    </source>
</evidence>
<dbReference type="FunFam" id="1.10.510.10:FF:000095">
    <property type="entry name" value="protein STRUBBELIG-RECEPTOR FAMILY 8"/>
    <property type="match status" value="1"/>
</dbReference>
<proteinExistence type="predicted"/>
<evidence type="ECO:0000256" key="1">
    <source>
        <dbReference type="ARBA" id="ARBA00004236"/>
    </source>
</evidence>
<dbReference type="Pfam" id="PF07714">
    <property type="entry name" value="PK_Tyr_Ser-Thr"/>
    <property type="match status" value="1"/>
</dbReference>
<dbReference type="Gene3D" id="3.30.200.20">
    <property type="entry name" value="Phosphorylase Kinase, domain 1"/>
    <property type="match status" value="1"/>
</dbReference>
<dbReference type="Gene3D" id="1.10.510.10">
    <property type="entry name" value="Transferase(Phosphotransferase) domain 1"/>
    <property type="match status" value="1"/>
</dbReference>
<protein>
    <recommendedName>
        <fullName evidence="2">non-specific serine/threonine protein kinase</fullName>
        <ecNumber evidence="2">2.7.11.1</ecNumber>
    </recommendedName>
</protein>
<dbReference type="FunFam" id="3.30.200.20:FF:000228">
    <property type="entry name" value="Serine/threonine-protein kinase BIK1"/>
    <property type="match status" value="1"/>
</dbReference>
<dbReference type="EC" id="2.7.11.1" evidence="2"/>
<evidence type="ECO:0000313" key="11">
    <source>
        <dbReference type="EMBL" id="KAL1532926.1"/>
    </source>
</evidence>
<name>A0ABD1FM71_SALDI</name>
<comment type="catalytic activity">
    <reaction evidence="8">
        <text>L-threonyl-[protein] + ATP = O-phospho-L-threonyl-[protein] + ADP + H(+)</text>
        <dbReference type="Rhea" id="RHEA:46608"/>
        <dbReference type="Rhea" id="RHEA-COMP:11060"/>
        <dbReference type="Rhea" id="RHEA-COMP:11605"/>
        <dbReference type="ChEBI" id="CHEBI:15378"/>
        <dbReference type="ChEBI" id="CHEBI:30013"/>
        <dbReference type="ChEBI" id="CHEBI:30616"/>
        <dbReference type="ChEBI" id="CHEBI:61977"/>
        <dbReference type="ChEBI" id="CHEBI:456216"/>
        <dbReference type="EC" id="2.7.11.1"/>
    </reaction>
</comment>
<organism evidence="11 12">
    <name type="scientific">Salvia divinorum</name>
    <name type="common">Maria pastora</name>
    <name type="synonym">Diviner's sage</name>
    <dbReference type="NCBI Taxonomy" id="28513"/>
    <lineage>
        <taxon>Eukaryota</taxon>
        <taxon>Viridiplantae</taxon>
        <taxon>Streptophyta</taxon>
        <taxon>Embryophyta</taxon>
        <taxon>Tracheophyta</taxon>
        <taxon>Spermatophyta</taxon>
        <taxon>Magnoliopsida</taxon>
        <taxon>eudicotyledons</taxon>
        <taxon>Gunneridae</taxon>
        <taxon>Pentapetalae</taxon>
        <taxon>asterids</taxon>
        <taxon>lamiids</taxon>
        <taxon>Lamiales</taxon>
        <taxon>Lamiaceae</taxon>
        <taxon>Nepetoideae</taxon>
        <taxon>Mentheae</taxon>
        <taxon>Salviinae</taxon>
        <taxon>Salvia</taxon>
        <taxon>Salvia subgen. Calosphace</taxon>
    </lineage>
</organism>
<dbReference type="InterPro" id="IPR011009">
    <property type="entry name" value="Kinase-like_dom_sf"/>
</dbReference>
<keyword evidence="12" id="KW-1185">Reference proteome</keyword>
<keyword evidence="11" id="KW-0723">Serine/threonine-protein kinase</keyword>
<dbReference type="CDD" id="cd14066">
    <property type="entry name" value="STKc_IRAK"/>
    <property type="match status" value="1"/>
</dbReference>
<dbReference type="InterPro" id="IPR000719">
    <property type="entry name" value="Prot_kinase_dom"/>
</dbReference>
<keyword evidence="5" id="KW-0547">Nucleotide-binding</keyword>
<accession>A0ABD1FM71</accession>
<evidence type="ECO:0000256" key="4">
    <source>
        <dbReference type="ARBA" id="ARBA00022679"/>
    </source>
</evidence>
<dbReference type="InterPro" id="IPR050823">
    <property type="entry name" value="Plant_Ser_Thr_Prot_Kinase"/>
</dbReference>
<gene>
    <name evidence="11" type="ORF">AAHA92_32878</name>
</gene>
<dbReference type="GO" id="GO:0005886">
    <property type="term" value="C:plasma membrane"/>
    <property type="evidence" value="ECO:0007669"/>
    <property type="project" value="UniProtKB-SubCell"/>
</dbReference>
<keyword evidence="7" id="KW-0067">ATP-binding</keyword>
<evidence type="ECO:0000256" key="5">
    <source>
        <dbReference type="ARBA" id="ARBA00022741"/>
    </source>
</evidence>
<keyword evidence="6 11" id="KW-0418">Kinase</keyword>
<evidence type="ECO:0000256" key="7">
    <source>
        <dbReference type="ARBA" id="ARBA00022840"/>
    </source>
</evidence>
<comment type="subcellular location">
    <subcellularLocation>
        <location evidence="1">Cell membrane</location>
    </subcellularLocation>
</comment>
<evidence type="ECO:0000256" key="3">
    <source>
        <dbReference type="ARBA" id="ARBA00022475"/>
    </source>
</evidence>
<dbReference type="AlphaFoldDB" id="A0ABD1FM71"/>
<evidence type="ECO:0000256" key="9">
    <source>
        <dbReference type="ARBA" id="ARBA00048679"/>
    </source>
</evidence>